<sequence length="110" mass="12184">MKKQSGEGGKLDSQTSRKRHKVDSSSFGASKAKWDAFERDVEVFSVQYVNSKGRLAFGFVEGPLVRALREGDWILLDKVNLASAETLECVADLLDLGNGKCIVVQRSFFI</sequence>
<feature type="region of interest" description="Disordered" evidence="3">
    <location>
        <begin position="1"/>
        <end position="30"/>
    </location>
</feature>
<evidence type="ECO:0000256" key="2">
    <source>
        <dbReference type="ARBA" id="ARBA00022840"/>
    </source>
</evidence>
<name>A0A1Q3EKN9_LENED</name>
<dbReference type="GO" id="GO:0000027">
    <property type="term" value="P:ribosomal large subunit assembly"/>
    <property type="evidence" value="ECO:0007669"/>
    <property type="project" value="TreeGrafter"/>
</dbReference>
<dbReference type="GO" id="GO:0005524">
    <property type="term" value="F:ATP binding"/>
    <property type="evidence" value="ECO:0007669"/>
    <property type="project" value="UniProtKB-KW"/>
</dbReference>
<protein>
    <submittedName>
        <fullName evidence="4">Midasin nuclear aaa atpase</fullName>
    </submittedName>
</protein>
<dbReference type="STRING" id="5353.A0A1Q3EKN9"/>
<dbReference type="AlphaFoldDB" id="A0A1Q3EKN9"/>
<dbReference type="GO" id="GO:0030687">
    <property type="term" value="C:preribosome, large subunit precursor"/>
    <property type="evidence" value="ECO:0007669"/>
    <property type="project" value="TreeGrafter"/>
</dbReference>
<evidence type="ECO:0000313" key="4">
    <source>
        <dbReference type="EMBL" id="GAW07770.1"/>
    </source>
</evidence>
<comment type="caution">
    <text evidence="4">The sequence shown here is derived from an EMBL/GenBank/DDBJ whole genome shotgun (WGS) entry which is preliminary data.</text>
</comment>
<dbReference type="EMBL" id="BDGU01000497">
    <property type="protein sequence ID" value="GAW07770.1"/>
    <property type="molecule type" value="Genomic_DNA"/>
</dbReference>
<evidence type="ECO:0000313" key="5">
    <source>
        <dbReference type="Proteomes" id="UP000188533"/>
    </source>
</evidence>
<reference evidence="4 5" key="1">
    <citation type="submission" date="2016-08" db="EMBL/GenBank/DDBJ databases">
        <authorList>
            <consortium name="Lentinula edodes genome sequencing consortium"/>
            <person name="Sakamoto Y."/>
            <person name="Nakade K."/>
            <person name="Sato S."/>
            <person name="Yoshida Y."/>
            <person name="Miyazaki K."/>
            <person name="Natsume S."/>
            <person name="Konno N."/>
        </authorList>
    </citation>
    <scope>NUCLEOTIDE SEQUENCE [LARGE SCALE GENOMIC DNA]</scope>
    <source>
        <strain evidence="4 5">NBRC 111202</strain>
    </source>
</reference>
<gene>
    <name evidence="4" type="ORF">LENED_009782</name>
</gene>
<keyword evidence="2" id="KW-0067">ATP-binding</keyword>
<keyword evidence="5" id="KW-1185">Reference proteome</keyword>
<evidence type="ECO:0000256" key="1">
    <source>
        <dbReference type="ARBA" id="ARBA00022741"/>
    </source>
</evidence>
<dbReference type="GO" id="GO:0000055">
    <property type="term" value="P:ribosomal large subunit export from nucleus"/>
    <property type="evidence" value="ECO:0007669"/>
    <property type="project" value="TreeGrafter"/>
</dbReference>
<dbReference type="Proteomes" id="UP000188533">
    <property type="component" value="Unassembled WGS sequence"/>
</dbReference>
<keyword evidence="1" id="KW-0547">Nucleotide-binding</keyword>
<accession>A0A1Q3EKN9</accession>
<dbReference type="GO" id="GO:0005634">
    <property type="term" value="C:nucleus"/>
    <property type="evidence" value="ECO:0007669"/>
    <property type="project" value="TreeGrafter"/>
</dbReference>
<proteinExistence type="predicted"/>
<organism evidence="4 5">
    <name type="scientific">Lentinula edodes</name>
    <name type="common">Shiitake mushroom</name>
    <name type="synonym">Lentinus edodes</name>
    <dbReference type="NCBI Taxonomy" id="5353"/>
    <lineage>
        <taxon>Eukaryota</taxon>
        <taxon>Fungi</taxon>
        <taxon>Dikarya</taxon>
        <taxon>Basidiomycota</taxon>
        <taxon>Agaricomycotina</taxon>
        <taxon>Agaricomycetes</taxon>
        <taxon>Agaricomycetidae</taxon>
        <taxon>Agaricales</taxon>
        <taxon>Marasmiineae</taxon>
        <taxon>Omphalotaceae</taxon>
        <taxon>Lentinula</taxon>
    </lineage>
</organism>
<evidence type="ECO:0000256" key="3">
    <source>
        <dbReference type="SAM" id="MobiDB-lite"/>
    </source>
</evidence>
<reference evidence="4 5" key="2">
    <citation type="submission" date="2017-02" db="EMBL/GenBank/DDBJ databases">
        <title>A genome survey and senescence transcriptome analysis in Lentinula edodes.</title>
        <authorList>
            <person name="Sakamoto Y."/>
            <person name="Nakade K."/>
            <person name="Sato S."/>
            <person name="Yoshida Y."/>
            <person name="Miyazaki K."/>
            <person name="Natsume S."/>
            <person name="Konno N."/>
        </authorList>
    </citation>
    <scope>NUCLEOTIDE SEQUENCE [LARGE SCALE GENOMIC DNA]</scope>
    <source>
        <strain evidence="4 5">NBRC 111202</strain>
    </source>
</reference>
<dbReference type="PANTHER" id="PTHR48103">
    <property type="entry name" value="MIDASIN-RELATED"/>
    <property type="match status" value="1"/>
</dbReference>
<dbReference type="PANTHER" id="PTHR48103:SF2">
    <property type="entry name" value="MIDASIN"/>
    <property type="match status" value="1"/>
</dbReference>